<evidence type="ECO:0000256" key="1">
    <source>
        <dbReference type="SAM" id="MobiDB-lite"/>
    </source>
</evidence>
<organism evidence="2 3">
    <name type="scientific">Pristionchus entomophagus</name>
    <dbReference type="NCBI Taxonomy" id="358040"/>
    <lineage>
        <taxon>Eukaryota</taxon>
        <taxon>Metazoa</taxon>
        <taxon>Ecdysozoa</taxon>
        <taxon>Nematoda</taxon>
        <taxon>Chromadorea</taxon>
        <taxon>Rhabditida</taxon>
        <taxon>Rhabditina</taxon>
        <taxon>Diplogasteromorpha</taxon>
        <taxon>Diplogasteroidea</taxon>
        <taxon>Neodiplogasteridae</taxon>
        <taxon>Pristionchus</taxon>
    </lineage>
</organism>
<name>A0AAV5TCA2_9BILA</name>
<feature type="compositionally biased region" description="Basic and acidic residues" evidence="1">
    <location>
        <begin position="93"/>
        <end position="113"/>
    </location>
</feature>
<sequence>KESGTAEMIEKAGITPKENKKSSHSNGKDKEVAVNVVQPKKSSIKEKEMPGVSPLERRRNKAASETRKRKSSSAANRRSVTFLIESSDDDDENVKRVEKKRDSRMEMKEKPDPYESLNEFGLEEESADEDDDEESTVSESA</sequence>
<feature type="compositionally biased region" description="Acidic residues" evidence="1">
    <location>
        <begin position="121"/>
        <end position="141"/>
    </location>
</feature>
<comment type="caution">
    <text evidence="2">The sequence shown here is derived from an EMBL/GenBank/DDBJ whole genome shotgun (WGS) entry which is preliminary data.</text>
</comment>
<dbReference type="EMBL" id="BTSX01000004">
    <property type="protein sequence ID" value="GMS92808.1"/>
    <property type="molecule type" value="Genomic_DNA"/>
</dbReference>
<proteinExistence type="predicted"/>
<dbReference type="Proteomes" id="UP001432027">
    <property type="component" value="Unassembled WGS sequence"/>
</dbReference>
<accession>A0AAV5TCA2</accession>
<feature type="non-terminal residue" evidence="2">
    <location>
        <position position="141"/>
    </location>
</feature>
<feature type="compositionally biased region" description="Basic and acidic residues" evidence="1">
    <location>
        <begin position="17"/>
        <end position="32"/>
    </location>
</feature>
<evidence type="ECO:0000313" key="2">
    <source>
        <dbReference type="EMBL" id="GMS92808.1"/>
    </source>
</evidence>
<gene>
    <name evidence="2" type="ORF">PENTCL1PPCAC_14983</name>
</gene>
<reference evidence="2" key="1">
    <citation type="submission" date="2023-10" db="EMBL/GenBank/DDBJ databases">
        <title>Genome assembly of Pristionchus species.</title>
        <authorList>
            <person name="Yoshida K."/>
            <person name="Sommer R.J."/>
        </authorList>
    </citation>
    <scope>NUCLEOTIDE SEQUENCE</scope>
    <source>
        <strain evidence="2">RS0144</strain>
    </source>
</reference>
<evidence type="ECO:0000313" key="3">
    <source>
        <dbReference type="Proteomes" id="UP001432027"/>
    </source>
</evidence>
<feature type="compositionally biased region" description="Basic and acidic residues" evidence="1">
    <location>
        <begin position="1"/>
        <end position="10"/>
    </location>
</feature>
<protein>
    <submittedName>
        <fullName evidence="2">Uncharacterized protein</fullName>
    </submittedName>
</protein>
<feature type="region of interest" description="Disordered" evidence="1">
    <location>
        <begin position="1"/>
        <end position="141"/>
    </location>
</feature>
<feature type="non-terminal residue" evidence="2">
    <location>
        <position position="1"/>
    </location>
</feature>
<keyword evidence="3" id="KW-1185">Reference proteome</keyword>
<dbReference type="AlphaFoldDB" id="A0AAV5TCA2"/>